<sequence length="251" mass="27394">MPDENELARESVQHPVVAALQDMVLDSSDVEEFLTGLAEVSARVFPRTYGDVFCGVTLLRPRSMITVASSGARARQVDEIQYGFDDGPCLRAAREGYTVHVRDFLTETRFPEYRRAVASFGVRSALGIPIRLDDGVSAGLDFYSTEPNAFDDEGVAAAENIAQNASRSLRLAVRIGRLTDDARNLEAALSSRTTIDRAVGVIMAQNRCSQAEAIGILRRASTSRNIKLRDVAAGVLASLDQVDVTDTHFER</sequence>
<accession>A0A4S5EAK8</accession>
<dbReference type="InterPro" id="IPR005561">
    <property type="entry name" value="ANTAR"/>
</dbReference>
<organism evidence="6 7">
    <name type="scientific">Arthrobacter echini</name>
    <dbReference type="NCBI Taxonomy" id="1529066"/>
    <lineage>
        <taxon>Bacteria</taxon>
        <taxon>Bacillati</taxon>
        <taxon>Actinomycetota</taxon>
        <taxon>Actinomycetes</taxon>
        <taxon>Micrococcales</taxon>
        <taxon>Micrococcaceae</taxon>
        <taxon>Arthrobacter</taxon>
    </lineage>
</organism>
<evidence type="ECO:0000259" key="5">
    <source>
        <dbReference type="PROSITE" id="PS50921"/>
    </source>
</evidence>
<dbReference type="RefSeq" id="WP_136452753.1">
    <property type="nucleotide sequence ID" value="NZ_SSWH01000001.1"/>
</dbReference>
<dbReference type="GO" id="GO:0016301">
    <property type="term" value="F:kinase activity"/>
    <property type="evidence" value="ECO:0007669"/>
    <property type="project" value="UniProtKB-KW"/>
</dbReference>
<proteinExistence type="predicted"/>
<protein>
    <submittedName>
        <fullName evidence="6">GAF and ANTAR domain-containing protein</fullName>
    </submittedName>
</protein>
<dbReference type="Gene3D" id="3.30.450.40">
    <property type="match status" value="1"/>
</dbReference>
<keyword evidence="3" id="KW-0805">Transcription regulation</keyword>
<dbReference type="InterPro" id="IPR003018">
    <property type="entry name" value="GAF"/>
</dbReference>
<dbReference type="Gene3D" id="1.10.10.10">
    <property type="entry name" value="Winged helix-like DNA-binding domain superfamily/Winged helix DNA-binding domain"/>
    <property type="match status" value="1"/>
</dbReference>
<dbReference type="PROSITE" id="PS50921">
    <property type="entry name" value="ANTAR"/>
    <property type="match status" value="1"/>
</dbReference>
<dbReference type="InterPro" id="IPR036388">
    <property type="entry name" value="WH-like_DNA-bd_sf"/>
</dbReference>
<keyword evidence="4" id="KW-0804">Transcription</keyword>
<dbReference type="SUPFAM" id="SSF55781">
    <property type="entry name" value="GAF domain-like"/>
    <property type="match status" value="1"/>
</dbReference>
<dbReference type="InterPro" id="IPR012074">
    <property type="entry name" value="GAF_ANTAR"/>
</dbReference>
<dbReference type="Pfam" id="PF03861">
    <property type="entry name" value="ANTAR"/>
    <property type="match status" value="1"/>
</dbReference>
<dbReference type="PIRSF" id="PIRSF036625">
    <property type="entry name" value="GAF_ANTAR"/>
    <property type="match status" value="1"/>
</dbReference>
<evidence type="ECO:0000256" key="4">
    <source>
        <dbReference type="ARBA" id="ARBA00023163"/>
    </source>
</evidence>
<evidence type="ECO:0000256" key="1">
    <source>
        <dbReference type="ARBA" id="ARBA00022679"/>
    </source>
</evidence>
<feature type="domain" description="ANTAR" evidence="5">
    <location>
        <begin position="175"/>
        <end position="236"/>
    </location>
</feature>
<dbReference type="GO" id="GO:0003723">
    <property type="term" value="F:RNA binding"/>
    <property type="evidence" value="ECO:0007669"/>
    <property type="project" value="InterPro"/>
</dbReference>
<gene>
    <name evidence="6" type="ORF">E8P82_01765</name>
</gene>
<dbReference type="SUPFAM" id="SSF52172">
    <property type="entry name" value="CheY-like"/>
    <property type="match status" value="1"/>
</dbReference>
<dbReference type="Pfam" id="PF13185">
    <property type="entry name" value="GAF_2"/>
    <property type="match status" value="1"/>
</dbReference>
<dbReference type="Proteomes" id="UP000305233">
    <property type="component" value="Unassembled WGS sequence"/>
</dbReference>
<dbReference type="EMBL" id="SSWH01000001">
    <property type="protein sequence ID" value="THJ68652.1"/>
    <property type="molecule type" value="Genomic_DNA"/>
</dbReference>
<evidence type="ECO:0000256" key="3">
    <source>
        <dbReference type="ARBA" id="ARBA00023015"/>
    </source>
</evidence>
<reference evidence="6 7" key="1">
    <citation type="submission" date="2019-04" db="EMBL/GenBank/DDBJ databases">
        <authorList>
            <person name="Liu Q."/>
            <person name="Xin Y.-H."/>
        </authorList>
    </citation>
    <scope>NUCLEOTIDE SEQUENCE [LARGE SCALE GENOMIC DNA]</scope>
    <source>
        <strain evidence="6 7">AM23</strain>
    </source>
</reference>
<keyword evidence="7" id="KW-1185">Reference proteome</keyword>
<keyword evidence="2" id="KW-0418">Kinase</keyword>
<evidence type="ECO:0000256" key="2">
    <source>
        <dbReference type="ARBA" id="ARBA00022777"/>
    </source>
</evidence>
<dbReference type="InterPro" id="IPR011006">
    <property type="entry name" value="CheY-like_superfamily"/>
</dbReference>
<name>A0A4S5EAK8_9MICC</name>
<dbReference type="OrthoDB" id="3820533at2"/>
<dbReference type="SMART" id="SM01012">
    <property type="entry name" value="ANTAR"/>
    <property type="match status" value="1"/>
</dbReference>
<evidence type="ECO:0000313" key="7">
    <source>
        <dbReference type="Proteomes" id="UP000305233"/>
    </source>
</evidence>
<evidence type="ECO:0000313" key="6">
    <source>
        <dbReference type="EMBL" id="THJ68652.1"/>
    </source>
</evidence>
<keyword evidence="1" id="KW-0808">Transferase</keyword>
<dbReference type="InterPro" id="IPR029016">
    <property type="entry name" value="GAF-like_dom_sf"/>
</dbReference>
<comment type="caution">
    <text evidence="6">The sequence shown here is derived from an EMBL/GenBank/DDBJ whole genome shotgun (WGS) entry which is preliminary data.</text>
</comment>
<dbReference type="AlphaFoldDB" id="A0A4S5EAK8"/>
<dbReference type="SMART" id="SM00065">
    <property type="entry name" value="GAF"/>
    <property type="match status" value="1"/>
</dbReference>